<evidence type="ECO:0000313" key="2">
    <source>
        <dbReference type="Proteomes" id="UP000023561"/>
    </source>
</evidence>
<name>A0A023DBW3_9BACL</name>
<organism evidence="1 2">
    <name type="scientific">Parageobacillus caldoxylosilyticus NBRC 107762</name>
    <dbReference type="NCBI Taxonomy" id="1220594"/>
    <lineage>
        <taxon>Bacteria</taxon>
        <taxon>Bacillati</taxon>
        <taxon>Bacillota</taxon>
        <taxon>Bacilli</taxon>
        <taxon>Bacillales</taxon>
        <taxon>Anoxybacillaceae</taxon>
        <taxon>Saccharococcus</taxon>
    </lineage>
</organism>
<proteinExistence type="predicted"/>
<protein>
    <submittedName>
        <fullName evidence="1">Uncharacterized protein</fullName>
    </submittedName>
</protein>
<dbReference type="EMBL" id="BAWO01000004">
    <property type="protein sequence ID" value="GAJ38466.1"/>
    <property type="molecule type" value="Genomic_DNA"/>
</dbReference>
<gene>
    <name evidence="1" type="ORF">GCA01S_004_00660</name>
</gene>
<dbReference type="RefSeq" id="WP_017436935.1">
    <property type="nucleotide sequence ID" value="NZ_BAWO01000004.1"/>
</dbReference>
<dbReference type="AlphaFoldDB" id="A0A023DBW3"/>
<keyword evidence="2" id="KW-1185">Reference proteome</keyword>
<reference evidence="1 2" key="1">
    <citation type="submission" date="2014-04" db="EMBL/GenBank/DDBJ databases">
        <title>Whole genome shotgun sequence of Geobacillus caldoxylosilyticus NBRC 107762.</title>
        <authorList>
            <person name="Hosoyama A."/>
            <person name="Hosoyama Y."/>
            <person name="Katano-Makiyama Y."/>
            <person name="Tsuchikane K."/>
            <person name="Ohji S."/>
            <person name="Ichikawa N."/>
            <person name="Yamazoe A."/>
            <person name="Fujita N."/>
        </authorList>
    </citation>
    <scope>NUCLEOTIDE SEQUENCE [LARGE SCALE GENOMIC DNA]</scope>
    <source>
        <strain evidence="1 2">NBRC 107762</strain>
    </source>
</reference>
<accession>A0A023DBW3</accession>
<dbReference type="Proteomes" id="UP000023561">
    <property type="component" value="Unassembled WGS sequence"/>
</dbReference>
<evidence type="ECO:0000313" key="1">
    <source>
        <dbReference type="EMBL" id="GAJ38466.1"/>
    </source>
</evidence>
<dbReference type="OrthoDB" id="2934253at2"/>
<comment type="caution">
    <text evidence="1">The sequence shown here is derived from an EMBL/GenBank/DDBJ whole genome shotgun (WGS) entry which is preliminary data.</text>
</comment>
<sequence>MSDRFDFFPFVDTDENEVKLSHDRYEVYVNGDFVGYKMLFGSNEDVVDVEQFLRNQGFSQIEAKVDGDHYEIHADRDEEEKVKKVLEMYLQQR</sequence>